<proteinExistence type="predicted"/>
<dbReference type="AlphaFoldDB" id="A0AA38RM17"/>
<dbReference type="Proteomes" id="UP001174694">
    <property type="component" value="Unassembled WGS sequence"/>
</dbReference>
<dbReference type="InterPro" id="IPR036866">
    <property type="entry name" value="RibonucZ/Hydroxyglut_hydro"/>
</dbReference>
<evidence type="ECO:0000313" key="1">
    <source>
        <dbReference type="EMBL" id="KAJ9150771.1"/>
    </source>
</evidence>
<evidence type="ECO:0000313" key="2">
    <source>
        <dbReference type="Proteomes" id="UP001174694"/>
    </source>
</evidence>
<dbReference type="Pfam" id="PF14234">
    <property type="entry name" value="DUF4336"/>
    <property type="match status" value="1"/>
</dbReference>
<dbReference type="InterPro" id="IPR025638">
    <property type="entry name" value="DUF4336"/>
</dbReference>
<keyword evidence="2" id="KW-1185">Reference proteome</keyword>
<dbReference type="EMBL" id="JANBVO010000007">
    <property type="protein sequence ID" value="KAJ9150771.1"/>
    <property type="molecule type" value="Genomic_DNA"/>
</dbReference>
<accession>A0AA38RM17</accession>
<comment type="caution">
    <text evidence="1">The sequence shown here is derived from an EMBL/GenBank/DDBJ whole genome shotgun (WGS) entry which is preliminary data.</text>
</comment>
<reference evidence="1" key="1">
    <citation type="submission" date="2022-07" db="EMBL/GenBank/DDBJ databases">
        <title>Fungi with potential for degradation of polypropylene.</title>
        <authorList>
            <person name="Gostincar C."/>
        </authorList>
    </citation>
    <scope>NUCLEOTIDE SEQUENCE</scope>
    <source>
        <strain evidence="1">EXF-13308</strain>
    </source>
</reference>
<name>A0AA38RM17_9PEZI</name>
<dbReference type="PANTHER" id="PTHR33835:SF1">
    <property type="entry name" value="METALLO-BETA-LACTAMASE DOMAIN-CONTAINING PROTEIN"/>
    <property type="match status" value="1"/>
</dbReference>
<gene>
    <name evidence="1" type="ORF">NKR23_g3493</name>
</gene>
<protein>
    <submittedName>
        <fullName evidence="1">Uncharacterized protein</fullName>
    </submittedName>
</protein>
<organism evidence="1 2">
    <name type="scientific">Pleurostoma richardsiae</name>
    <dbReference type="NCBI Taxonomy" id="41990"/>
    <lineage>
        <taxon>Eukaryota</taxon>
        <taxon>Fungi</taxon>
        <taxon>Dikarya</taxon>
        <taxon>Ascomycota</taxon>
        <taxon>Pezizomycotina</taxon>
        <taxon>Sordariomycetes</taxon>
        <taxon>Sordariomycetidae</taxon>
        <taxon>Calosphaeriales</taxon>
        <taxon>Pleurostomataceae</taxon>
        <taxon>Pleurostoma</taxon>
    </lineage>
</organism>
<sequence>MATDSSSTTVIRDLTPNITIFSVPFSVLGGKLKIGGRCTVVRLHTGSLAVFSPVALTPAVQAKLSALGGPVRWIASVNVEHHLHISAWAAAFPGAKVIAMEGLPEKRERDPATAGTAFAAVFTMENKAGLHVDEEFDSEFKYEYLEATRVKELVFVHRLSGTLIEGDLIFNLPATESFSGAGEDARAGLVNKVLGHMFQAKNIGWQRRLLWHGTAAKEREGLAASLRRISGWEFDRIVPCHGDVIESGGKGVFEGFGQFYLEKKW</sequence>
<dbReference type="SUPFAM" id="SSF56281">
    <property type="entry name" value="Metallo-hydrolase/oxidoreductase"/>
    <property type="match status" value="1"/>
</dbReference>
<dbReference type="PANTHER" id="PTHR33835">
    <property type="entry name" value="YALI0C07656P"/>
    <property type="match status" value="1"/>
</dbReference>